<dbReference type="GO" id="GO:0004113">
    <property type="term" value="F:2',3'-cyclic-nucleotide 3'-phosphodiesterase activity"/>
    <property type="evidence" value="ECO:0007669"/>
    <property type="project" value="InterPro"/>
</dbReference>
<dbReference type="GO" id="GO:0008664">
    <property type="term" value="F:RNA 2',3'-cyclic 3'-phosphodiesterase activity"/>
    <property type="evidence" value="ECO:0007669"/>
    <property type="project" value="UniProtKB-EC"/>
</dbReference>
<feature type="active site" description="Proton acceptor" evidence="2">
    <location>
        <position position="124"/>
    </location>
</feature>
<dbReference type="InterPro" id="IPR009097">
    <property type="entry name" value="Cyclic_Pdiesterase"/>
</dbReference>
<comment type="catalytic activity">
    <reaction evidence="2">
        <text>a 3'-end 2',3'-cyclophospho-ribonucleotide-RNA + H2O = a 3'-end 2'-phospho-ribonucleotide-RNA + H(+)</text>
        <dbReference type="Rhea" id="RHEA:11828"/>
        <dbReference type="Rhea" id="RHEA-COMP:10464"/>
        <dbReference type="Rhea" id="RHEA-COMP:17353"/>
        <dbReference type="ChEBI" id="CHEBI:15377"/>
        <dbReference type="ChEBI" id="CHEBI:15378"/>
        <dbReference type="ChEBI" id="CHEBI:83064"/>
        <dbReference type="ChEBI" id="CHEBI:173113"/>
        <dbReference type="EC" id="3.1.4.58"/>
    </reaction>
</comment>
<dbReference type="EC" id="3.1.4.58" evidence="2"/>
<dbReference type="Pfam" id="PF02834">
    <property type="entry name" value="LigT_PEase"/>
    <property type="match status" value="2"/>
</dbReference>
<dbReference type="Gene3D" id="3.90.1140.10">
    <property type="entry name" value="Cyclic phosphodiesterase"/>
    <property type="match status" value="1"/>
</dbReference>
<evidence type="ECO:0000259" key="3">
    <source>
        <dbReference type="Pfam" id="PF02834"/>
    </source>
</evidence>
<reference evidence="4 5" key="1">
    <citation type="submission" date="2019-09" db="EMBL/GenBank/DDBJ databases">
        <title>The complete genome of Methanoplanus sp. FWC-SCC4.</title>
        <authorList>
            <person name="Chen S.-C."/>
            <person name="Zhou Y.-Z."/>
            <person name="Lai M.-C."/>
        </authorList>
    </citation>
    <scope>NUCLEOTIDE SEQUENCE [LARGE SCALE GENOMIC DNA]</scope>
    <source>
        <strain evidence="4 5">FWC-SCC4</strain>
    </source>
</reference>
<dbReference type="InterPro" id="IPR004175">
    <property type="entry name" value="RNA_CPDase"/>
</dbReference>
<evidence type="ECO:0000256" key="2">
    <source>
        <dbReference type="HAMAP-Rule" id="MF_01940"/>
    </source>
</evidence>
<protein>
    <recommendedName>
        <fullName evidence="2">RNA 2',3'-cyclic phosphodiesterase</fullName>
        <shortName evidence="2">RNA 2',3'-CPDase</shortName>
        <ecNumber evidence="2">3.1.4.58</ecNumber>
    </recommendedName>
</protein>
<gene>
    <name evidence="4" type="primary">thpR</name>
    <name evidence="4" type="ORF">F1737_05435</name>
</gene>
<accession>A0AA97FDE0</accession>
<evidence type="ECO:0000256" key="1">
    <source>
        <dbReference type="ARBA" id="ARBA00022801"/>
    </source>
</evidence>
<keyword evidence="1 2" id="KW-0378">Hydrolase</keyword>
<dbReference type="SUPFAM" id="SSF55144">
    <property type="entry name" value="LigT-like"/>
    <property type="match status" value="1"/>
</dbReference>
<dbReference type="GeneID" id="85229600"/>
<dbReference type="EMBL" id="CP043875">
    <property type="protein sequence ID" value="WOF16188.1"/>
    <property type="molecule type" value="Genomic_DNA"/>
</dbReference>
<evidence type="ECO:0000313" key="5">
    <source>
        <dbReference type="Proteomes" id="UP001301797"/>
    </source>
</evidence>
<feature type="active site" description="Proton donor" evidence="2">
    <location>
        <position position="41"/>
    </location>
</feature>
<dbReference type="KEGG" id="mefw:F1737_05435"/>
<feature type="short sequence motif" description="HXTX 2" evidence="2">
    <location>
        <begin position="124"/>
        <end position="127"/>
    </location>
</feature>
<dbReference type="NCBIfam" id="TIGR02258">
    <property type="entry name" value="2_5_ligase"/>
    <property type="match status" value="1"/>
</dbReference>
<dbReference type="RefSeq" id="WP_317137771.1">
    <property type="nucleotide sequence ID" value="NZ_CP043875.1"/>
</dbReference>
<evidence type="ECO:0000313" key="4">
    <source>
        <dbReference type="EMBL" id="WOF16188.1"/>
    </source>
</evidence>
<dbReference type="PANTHER" id="PTHR35561">
    <property type="entry name" value="RNA 2',3'-CYCLIC PHOSPHODIESTERASE"/>
    <property type="match status" value="1"/>
</dbReference>
<dbReference type="AlphaFoldDB" id="A0AA97FDE0"/>
<keyword evidence="5" id="KW-1185">Reference proteome</keyword>
<comment type="function">
    <text evidence="2">Hydrolyzes RNA 2',3'-cyclic phosphodiester to an RNA 2'-phosphomonoester.</text>
</comment>
<comment type="similarity">
    <text evidence="2">Belongs to the 2H phosphoesterase superfamily. ThpR family.</text>
</comment>
<sequence length="179" mass="20358">MVRVFVAIELPEDVREKMSSIQEELKVSRAKMNFVNSAMSHITLKFIGEVDSSGLDRVKEELKNVEFDRFTLRLKGVSLNSTKVPRVVWIDGYDGGEMSSLNDNIENRLSPLGVPVEKRKFKIHATIARIKRFDPSLLPIVEKFSSEDFGEFEVSGFKLKKSTLLPDGPVYEDIMEVSF</sequence>
<dbReference type="Proteomes" id="UP001301797">
    <property type="component" value="Chromosome"/>
</dbReference>
<organism evidence="4 5">
    <name type="scientific">Methanochimaera problematica</name>
    <dbReference type="NCBI Taxonomy" id="2609417"/>
    <lineage>
        <taxon>Archaea</taxon>
        <taxon>Methanobacteriati</taxon>
        <taxon>Methanobacteriota</taxon>
        <taxon>Stenosarchaea group</taxon>
        <taxon>Methanomicrobia</taxon>
        <taxon>Methanomicrobiales</taxon>
        <taxon>Methanomicrobiaceae</taxon>
        <taxon>Methanochimaera</taxon>
    </lineage>
</organism>
<dbReference type="PANTHER" id="PTHR35561:SF1">
    <property type="entry name" value="RNA 2',3'-CYCLIC PHOSPHODIESTERASE"/>
    <property type="match status" value="1"/>
</dbReference>
<feature type="short sequence motif" description="HXTX 1" evidence="2">
    <location>
        <begin position="41"/>
        <end position="44"/>
    </location>
</feature>
<feature type="domain" description="Phosphoesterase HXTX" evidence="3">
    <location>
        <begin position="98"/>
        <end position="171"/>
    </location>
</feature>
<name>A0AA97FDE0_9EURY</name>
<proteinExistence type="inferred from homology"/>
<feature type="domain" description="Phosphoesterase HXTX" evidence="3">
    <location>
        <begin position="8"/>
        <end position="89"/>
    </location>
</feature>
<dbReference type="HAMAP" id="MF_01940">
    <property type="entry name" value="RNA_CPDase"/>
    <property type="match status" value="1"/>
</dbReference>
<dbReference type="InterPro" id="IPR014051">
    <property type="entry name" value="Phosphoesterase_HXTX"/>
</dbReference>